<dbReference type="OrthoDB" id="3695445at2"/>
<dbReference type="PANTHER" id="PTHR33824:SF7">
    <property type="entry name" value="POLYKETIDE CYCLASE_DEHYDRASE AND LIPID TRANSPORT SUPERFAMILY PROTEIN"/>
    <property type="match status" value="1"/>
</dbReference>
<feature type="compositionally biased region" description="Low complexity" evidence="1">
    <location>
        <begin position="311"/>
        <end position="355"/>
    </location>
</feature>
<evidence type="ECO:0000313" key="3">
    <source>
        <dbReference type="EMBL" id="SEG87615.1"/>
    </source>
</evidence>
<dbReference type="SUPFAM" id="SSF55961">
    <property type="entry name" value="Bet v1-like"/>
    <property type="match status" value="1"/>
</dbReference>
<feature type="region of interest" description="Disordered" evidence="1">
    <location>
        <begin position="258"/>
        <end position="355"/>
    </location>
</feature>
<name>A0A1H6DSM4_9ACTN</name>
<dbReference type="Gene3D" id="3.30.530.20">
    <property type="match status" value="1"/>
</dbReference>
<dbReference type="Proteomes" id="UP000236754">
    <property type="component" value="Unassembled WGS sequence"/>
</dbReference>
<dbReference type="Pfam" id="PF03364">
    <property type="entry name" value="Polyketide_cyc"/>
    <property type="match status" value="1"/>
</dbReference>
<dbReference type="RefSeq" id="WP_103889392.1">
    <property type="nucleotide sequence ID" value="NZ_FNVU01000018.1"/>
</dbReference>
<organism evidence="3 4">
    <name type="scientific">Actinacidiphila yanglinensis</name>
    <dbReference type="NCBI Taxonomy" id="310779"/>
    <lineage>
        <taxon>Bacteria</taxon>
        <taxon>Bacillati</taxon>
        <taxon>Actinomycetota</taxon>
        <taxon>Actinomycetes</taxon>
        <taxon>Kitasatosporales</taxon>
        <taxon>Streptomycetaceae</taxon>
        <taxon>Actinacidiphila</taxon>
    </lineage>
</organism>
<dbReference type="AlphaFoldDB" id="A0A1H6DSM4"/>
<dbReference type="InterPro" id="IPR005031">
    <property type="entry name" value="COQ10_START"/>
</dbReference>
<evidence type="ECO:0000256" key="1">
    <source>
        <dbReference type="SAM" id="MobiDB-lite"/>
    </source>
</evidence>
<feature type="compositionally biased region" description="Acidic residues" evidence="1">
    <location>
        <begin position="272"/>
        <end position="310"/>
    </location>
</feature>
<evidence type="ECO:0000259" key="2">
    <source>
        <dbReference type="Pfam" id="PF03364"/>
    </source>
</evidence>
<sequence length="355" mass="38971">MATDQKTKETEPSPMALLKHEVGQYLSARAKHAARKAGSRLTEATDKLVDVDEDSGTVPKVGKRVLHGESPAKAIAAEKGEDIKSGVTGKLKDAVSGGGSDDGDASSDTKATNIIEMIDVGVPLRTAYDHWTEYENFSGFTKGVQKAERGEEATSEWTVKVGPSTRTWKATIQEQLPDDRIVWTSEGAQGTTQGAVSFHEIAPTLTRIILVLVYYPTGIVEKTGNLWRAQGRRARLDFKNFQRYVTFAEEEAEGWRGEIREGEVVQSHEEAMEQEQTESDEAEEDTDDEANEDEADDEEDDKDEEEDSQENENQNSANTRTATAAPQQQPAPPTTTRQTPTRTPARTPPTTTATT</sequence>
<keyword evidence="4" id="KW-1185">Reference proteome</keyword>
<dbReference type="CDD" id="cd07817">
    <property type="entry name" value="SRPBCC_8"/>
    <property type="match status" value="1"/>
</dbReference>
<dbReference type="PANTHER" id="PTHR33824">
    <property type="entry name" value="POLYKETIDE CYCLASE/DEHYDRASE AND LIPID TRANSPORT SUPERFAMILY PROTEIN"/>
    <property type="match status" value="1"/>
</dbReference>
<evidence type="ECO:0000313" key="4">
    <source>
        <dbReference type="Proteomes" id="UP000236754"/>
    </source>
</evidence>
<protein>
    <submittedName>
        <fullName evidence="3">Polyketide cyclase / dehydrase and lipid transport</fullName>
    </submittedName>
</protein>
<dbReference type="EMBL" id="FNVU01000018">
    <property type="protein sequence ID" value="SEG87615.1"/>
    <property type="molecule type" value="Genomic_DNA"/>
</dbReference>
<accession>A0A1H6DSM4</accession>
<feature type="compositionally biased region" description="Basic and acidic residues" evidence="1">
    <location>
        <begin position="258"/>
        <end position="271"/>
    </location>
</feature>
<gene>
    <name evidence="3" type="ORF">SAMN05216223_118128</name>
</gene>
<feature type="domain" description="Coenzyme Q-binding protein COQ10 START" evidence="2">
    <location>
        <begin position="120"/>
        <end position="241"/>
    </location>
</feature>
<proteinExistence type="predicted"/>
<reference evidence="3 4" key="1">
    <citation type="submission" date="2016-10" db="EMBL/GenBank/DDBJ databases">
        <authorList>
            <person name="de Groot N.N."/>
        </authorList>
    </citation>
    <scope>NUCLEOTIDE SEQUENCE [LARGE SCALE GENOMIC DNA]</scope>
    <source>
        <strain evidence="3 4">CGMCC 4.2023</strain>
    </source>
</reference>
<dbReference type="InterPro" id="IPR023393">
    <property type="entry name" value="START-like_dom_sf"/>
</dbReference>
<dbReference type="InterPro" id="IPR047137">
    <property type="entry name" value="ORF3"/>
</dbReference>